<dbReference type="Pfam" id="PF13424">
    <property type="entry name" value="TPR_12"/>
    <property type="match status" value="3"/>
</dbReference>
<evidence type="ECO:0000256" key="2">
    <source>
        <dbReference type="SAM" id="Coils"/>
    </source>
</evidence>
<reference evidence="5 6" key="1">
    <citation type="submission" date="2016-11" db="EMBL/GenBank/DDBJ databases">
        <authorList>
            <person name="Jaros S."/>
            <person name="Januszkiewicz K."/>
            <person name="Wedrychowicz H."/>
        </authorList>
    </citation>
    <scope>NUCLEOTIDE SEQUENCE [LARGE SCALE GENOMIC DNA]</scope>
    <source>
        <strain evidence="5 6">DSM 24574</strain>
    </source>
</reference>
<dbReference type="PROSITE" id="PS50005">
    <property type="entry name" value="TPR"/>
    <property type="match status" value="1"/>
</dbReference>
<dbReference type="GO" id="GO:0003677">
    <property type="term" value="F:DNA binding"/>
    <property type="evidence" value="ECO:0007669"/>
    <property type="project" value="InterPro"/>
</dbReference>
<dbReference type="InterPro" id="IPR016032">
    <property type="entry name" value="Sig_transdc_resp-reg_C-effctor"/>
</dbReference>
<dbReference type="PANTHER" id="PTHR10098">
    <property type="entry name" value="RAPSYN-RELATED"/>
    <property type="match status" value="1"/>
</dbReference>
<organism evidence="5 6">
    <name type="scientific">Chryseolinea serpens</name>
    <dbReference type="NCBI Taxonomy" id="947013"/>
    <lineage>
        <taxon>Bacteria</taxon>
        <taxon>Pseudomonadati</taxon>
        <taxon>Bacteroidota</taxon>
        <taxon>Cytophagia</taxon>
        <taxon>Cytophagales</taxon>
        <taxon>Fulvivirgaceae</taxon>
        <taxon>Chryseolinea</taxon>
    </lineage>
</organism>
<gene>
    <name evidence="5" type="ORF">SAMN04488109_3869</name>
</gene>
<dbReference type="Proteomes" id="UP000184212">
    <property type="component" value="Unassembled WGS sequence"/>
</dbReference>
<dbReference type="InterPro" id="IPR019734">
    <property type="entry name" value="TPR_rpt"/>
</dbReference>
<dbReference type="PANTHER" id="PTHR10098:SF108">
    <property type="entry name" value="TETRATRICOPEPTIDE REPEAT PROTEIN 28"/>
    <property type="match status" value="1"/>
</dbReference>
<feature type="signal peptide" evidence="4">
    <location>
        <begin position="1"/>
        <end position="35"/>
    </location>
</feature>
<evidence type="ECO:0000256" key="4">
    <source>
        <dbReference type="SAM" id="SignalP"/>
    </source>
</evidence>
<evidence type="ECO:0000313" key="6">
    <source>
        <dbReference type="Proteomes" id="UP000184212"/>
    </source>
</evidence>
<dbReference type="STRING" id="947013.SAMN04488109_3869"/>
<keyword evidence="1" id="KW-0802">TPR repeat</keyword>
<feature type="repeat" description="TPR" evidence="1">
    <location>
        <begin position="122"/>
        <end position="155"/>
    </location>
</feature>
<dbReference type="InterPro" id="IPR011990">
    <property type="entry name" value="TPR-like_helical_dom_sf"/>
</dbReference>
<dbReference type="Gene3D" id="1.25.40.10">
    <property type="entry name" value="Tetratricopeptide repeat domain"/>
    <property type="match status" value="2"/>
</dbReference>
<keyword evidence="3" id="KW-0812">Transmembrane</keyword>
<keyword evidence="3" id="KW-0472">Membrane</keyword>
<keyword evidence="6" id="KW-1185">Reference proteome</keyword>
<feature type="transmembrane region" description="Helical" evidence="3">
    <location>
        <begin position="352"/>
        <end position="373"/>
    </location>
</feature>
<evidence type="ECO:0000256" key="3">
    <source>
        <dbReference type="SAM" id="Phobius"/>
    </source>
</evidence>
<dbReference type="SMART" id="SM00028">
    <property type="entry name" value="TPR"/>
    <property type="match status" value="6"/>
</dbReference>
<proteinExistence type="predicted"/>
<dbReference type="AlphaFoldDB" id="A0A1M5SDM1"/>
<dbReference type="SUPFAM" id="SSF46894">
    <property type="entry name" value="C-terminal effector domain of the bipartite response regulators"/>
    <property type="match status" value="1"/>
</dbReference>
<dbReference type="GO" id="GO:0006355">
    <property type="term" value="P:regulation of DNA-templated transcription"/>
    <property type="evidence" value="ECO:0007669"/>
    <property type="project" value="InterPro"/>
</dbReference>
<keyword evidence="2" id="KW-0175">Coiled coil</keyword>
<accession>A0A1M5SDM1</accession>
<dbReference type="SUPFAM" id="SSF48452">
    <property type="entry name" value="TPR-like"/>
    <property type="match status" value="2"/>
</dbReference>
<keyword evidence="3" id="KW-1133">Transmembrane helix</keyword>
<keyword evidence="4" id="KW-0732">Signal</keyword>
<name>A0A1M5SDM1_9BACT</name>
<protein>
    <submittedName>
        <fullName evidence="5">Tetratricopeptide repeat-containing protein</fullName>
    </submittedName>
</protein>
<feature type="chain" id="PRO_5012725617" evidence="4">
    <location>
        <begin position="36"/>
        <end position="563"/>
    </location>
</feature>
<evidence type="ECO:0000313" key="5">
    <source>
        <dbReference type="EMBL" id="SHH36388.1"/>
    </source>
</evidence>
<sequence>MPFYFCDIHSHHTVKRKLRCTLIALSTILTLHVYAQDSATKIVDAAYHRAEAMLFTRPDSAFVMTQEALRRAQDQGYTEGTAYGHSLVGEIFYRQGFYEEALNHLLKAETLYESSRNTEALARNLNQLGLVYYTIRQPELALEKHNRALKLYEASKNLKGMADTYGSLGRLSEKKQQYPEALDFQHKALSYYEHANDVRGTSIILENIGSIYEDLNQNDTARYYFLRSLSLNELTRDSLSMIVNLNNLADVHRKKGENEPAIRFSTKALNLALRLNDKYQVTSAYKDLGKVYNQAGLYKEAYANLEKGRILYEEIYGEETRRQLGLLQTFFELERKNGEISALESDRQLNSVIKISLVSGIVLVLLLAAAIISRQRLKIRQDKELIELKESQLELKESQQKLMHVELENAHLHEHQLQHALESRSKSLAAHTLHIISKNKMMDDIKAKLQEALQEDFKDQRKKITNLIKLIDHNFVQDKDWDDFRHIFGQVHQNFFDQLQKLSSEITAADTRLAALIRLNLPSKDISTILGISPDSLRISRYRLRKKLRLNQGDSLSNFILSL</sequence>
<dbReference type="EMBL" id="FQWQ01000002">
    <property type="protein sequence ID" value="SHH36388.1"/>
    <property type="molecule type" value="Genomic_DNA"/>
</dbReference>
<evidence type="ECO:0000256" key="1">
    <source>
        <dbReference type="PROSITE-ProRule" id="PRU00339"/>
    </source>
</evidence>
<feature type="coiled-coil region" evidence="2">
    <location>
        <begin position="381"/>
        <end position="408"/>
    </location>
</feature>